<name>A0A8S1TUQ5_PAROT</name>
<dbReference type="EMBL" id="CAJJDP010000031">
    <property type="protein sequence ID" value="CAD8155614.1"/>
    <property type="molecule type" value="Genomic_DNA"/>
</dbReference>
<reference evidence="2" key="1">
    <citation type="submission" date="2021-01" db="EMBL/GenBank/DDBJ databases">
        <authorList>
            <consortium name="Genoscope - CEA"/>
            <person name="William W."/>
        </authorList>
    </citation>
    <scope>NUCLEOTIDE SEQUENCE</scope>
</reference>
<dbReference type="OrthoDB" id="300934at2759"/>
<gene>
    <name evidence="2" type="ORF">POCTA_138.1.T0310032</name>
</gene>
<evidence type="ECO:0000313" key="2">
    <source>
        <dbReference type="EMBL" id="CAD8155614.1"/>
    </source>
</evidence>
<evidence type="ECO:0000313" key="3">
    <source>
        <dbReference type="Proteomes" id="UP000683925"/>
    </source>
</evidence>
<proteinExistence type="predicted"/>
<comment type="caution">
    <text evidence="2">The sequence shown here is derived from an EMBL/GenBank/DDBJ whole genome shotgun (WGS) entry which is preliminary data.</text>
</comment>
<feature type="compositionally biased region" description="Polar residues" evidence="1">
    <location>
        <begin position="455"/>
        <end position="487"/>
    </location>
</feature>
<dbReference type="AlphaFoldDB" id="A0A8S1TUQ5"/>
<dbReference type="OMA" id="KRIKCND"/>
<protein>
    <recommendedName>
        <fullName evidence="4">EF-hand domain-containing protein</fullName>
    </recommendedName>
</protein>
<feature type="region of interest" description="Disordered" evidence="1">
    <location>
        <begin position="303"/>
        <end position="322"/>
    </location>
</feature>
<accession>A0A8S1TUQ5</accession>
<organism evidence="2 3">
    <name type="scientific">Paramecium octaurelia</name>
    <dbReference type="NCBI Taxonomy" id="43137"/>
    <lineage>
        <taxon>Eukaryota</taxon>
        <taxon>Sar</taxon>
        <taxon>Alveolata</taxon>
        <taxon>Ciliophora</taxon>
        <taxon>Intramacronucleata</taxon>
        <taxon>Oligohymenophorea</taxon>
        <taxon>Peniculida</taxon>
        <taxon>Parameciidae</taxon>
        <taxon>Paramecium</taxon>
    </lineage>
</organism>
<evidence type="ECO:0008006" key="4">
    <source>
        <dbReference type="Google" id="ProtNLM"/>
    </source>
</evidence>
<feature type="region of interest" description="Disordered" evidence="1">
    <location>
        <begin position="455"/>
        <end position="505"/>
    </location>
</feature>
<dbReference type="Proteomes" id="UP000683925">
    <property type="component" value="Unassembled WGS sequence"/>
</dbReference>
<feature type="region of interest" description="Disordered" evidence="1">
    <location>
        <begin position="370"/>
        <end position="396"/>
    </location>
</feature>
<keyword evidence="3" id="KW-1185">Reference proteome</keyword>
<sequence length="505" mass="59516">MLSPEHLAEIATLIKMTCYYESKLEEQRIAMSITPHFQARTIYNKLASNPQGINRDEIQNLFSNFMMSINDKELEYIFQLYSSDNYQISWDDFYQLICPQDTSLDTQTHKNVNQQIVSDLLLLFQRLLKIEIAFFRQAEPIRMVLFEKHKETGKQFCTLVQDYSHQLPNFNLINFMKKQEYIFSNQDIQFLKKRIKCNDVIISSQQFIKYCPLIPFAVLINKQPEYKLIETKAQMIPEIFKQEDLFVPQIPQVYIDHPQLKDNEHFNNDQEQTPLVEPVDQGGISNYEFFTGRRPQVGAQKFDYNRYSSPDPKVSEQQIDQEQRLNSGQSQNYLSPYQTILQGQKFNSPQPNQNYQDTTQLDKYLRPSASRKQEFSRVPYNPQSNQNEMSNKKQEQYVQNQDVQQVKTMHLADVPYDPEDDLLQQYLQPVTKLDQTIDKIGTSQTRRYKIFDESPGTQQQFNKTLQKSKQTSPQVHQEPVFQSQQMEQPKKSKKYVSPSFSQGQP</sequence>
<evidence type="ECO:0000256" key="1">
    <source>
        <dbReference type="SAM" id="MobiDB-lite"/>
    </source>
</evidence>